<evidence type="ECO:0000313" key="2">
    <source>
        <dbReference type="Proteomes" id="UP001062901"/>
    </source>
</evidence>
<dbReference type="EMBL" id="BAQD01000009">
    <property type="protein sequence ID" value="GBQ05922.1"/>
    <property type="molecule type" value="Genomic_DNA"/>
</dbReference>
<name>A0ABQ0NY37_9PROT</name>
<reference evidence="1" key="1">
    <citation type="submission" date="2013-04" db="EMBL/GenBank/DDBJ databases">
        <title>The genome sequencing project of 58 acetic acid bacteria.</title>
        <authorList>
            <person name="Okamoto-Kainuma A."/>
            <person name="Ishikawa M."/>
            <person name="Umino S."/>
            <person name="Koizumi Y."/>
            <person name="Shiwa Y."/>
            <person name="Yoshikawa H."/>
            <person name="Matsutani M."/>
            <person name="Matsushita K."/>
        </authorList>
    </citation>
    <scope>NUCLEOTIDE SEQUENCE</scope>
    <source>
        <strain evidence="1">DSM 15669</strain>
    </source>
</reference>
<dbReference type="SUPFAM" id="SSF53448">
    <property type="entry name" value="Nucleotide-diphospho-sugar transferases"/>
    <property type="match status" value="1"/>
</dbReference>
<dbReference type="GO" id="GO:0016740">
    <property type="term" value="F:transferase activity"/>
    <property type="evidence" value="ECO:0007669"/>
    <property type="project" value="UniProtKB-KW"/>
</dbReference>
<evidence type="ECO:0000313" key="1">
    <source>
        <dbReference type="EMBL" id="GBQ05922.1"/>
    </source>
</evidence>
<comment type="caution">
    <text evidence="1">The sequence shown here is derived from an EMBL/GenBank/DDBJ whole genome shotgun (WGS) entry which is preliminary data.</text>
</comment>
<proteinExistence type="predicted"/>
<dbReference type="Proteomes" id="UP001062901">
    <property type="component" value="Unassembled WGS sequence"/>
</dbReference>
<keyword evidence="2" id="KW-1185">Reference proteome</keyword>
<dbReference type="RefSeq" id="WP_018980072.1">
    <property type="nucleotide sequence ID" value="NZ_BAQD01000009.1"/>
</dbReference>
<accession>A0ABQ0NY37</accession>
<organism evidence="1 2">
    <name type="scientific">Saccharibacter floricola DSM 15669</name>
    <dbReference type="NCBI Taxonomy" id="1123227"/>
    <lineage>
        <taxon>Bacteria</taxon>
        <taxon>Pseudomonadati</taxon>
        <taxon>Pseudomonadota</taxon>
        <taxon>Alphaproteobacteria</taxon>
        <taxon>Acetobacterales</taxon>
        <taxon>Acetobacteraceae</taxon>
        <taxon>Saccharibacter</taxon>
    </lineage>
</organism>
<gene>
    <name evidence="1" type="ORF">AA15669_0703</name>
</gene>
<dbReference type="InterPro" id="IPR029044">
    <property type="entry name" value="Nucleotide-diphossugar_trans"/>
</dbReference>
<dbReference type="Gene3D" id="3.90.550.10">
    <property type="entry name" value="Spore Coat Polysaccharide Biosynthesis Protein SpsA, Chain A"/>
    <property type="match status" value="1"/>
</dbReference>
<sequence length="315" mass="35173">MSHPPQQLNPSPPTRRLIITGSDARYFPVMEELIASIRCFPEAHQIAIGCIDGGLTPTQIHTLEAQGIPVRAPHIPKGISARALKKRPSLVIGLSKLWLNRLFPDYDTLLWLDADAWVQESSALELLFSAAEGTTPALAMIPELFAHKPFRLRWTPFNLAQIRSILYKNATLARLSRRIRRHVAVRPTLNGGIFALSRHAPHWNTLQQWQGTILKHGKIFSSDQLALSLCAHVDGLPTELLPARCNYLGPWFFNSQTGLLCEHTYPHLPAGIIHLAGYDAMRLDPKATTTVIDETGAKRQMNLRFSSIISPSNTR</sequence>
<protein>
    <submittedName>
        <fullName evidence="1">Glycosyl transferase family protein</fullName>
    </submittedName>
</protein>
<keyword evidence="1" id="KW-0808">Transferase</keyword>